<name>A0AAD7MB99_MYCRO</name>
<feature type="transmembrane region" description="Helical" evidence="1">
    <location>
        <begin position="50"/>
        <end position="75"/>
    </location>
</feature>
<keyword evidence="3" id="KW-1185">Reference proteome</keyword>
<feature type="transmembrane region" description="Helical" evidence="1">
    <location>
        <begin position="121"/>
        <end position="143"/>
    </location>
</feature>
<protein>
    <submittedName>
        <fullName evidence="2">Uncharacterized protein</fullName>
    </submittedName>
</protein>
<feature type="transmembrane region" description="Helical" evidence="1">
    <location>
        <begin position="87"/>
        <end position="109"/>
    </location>
</feature>
<dbReference type="AlphaFoldDB" id="A0AAD7MB99"/>
<keyword evidence="1" id="KW-1133">Transmembrane helix</keyword>
<evidence type="ECO:0000313" key="3">
    <source>
        <dbReference type="Proteomes" id="UP001221757"/>
    </source>
</evidence>
<reference evidence="2" key="1">
    <citation type="submission" date="2023-03" db="EMBL/GenBank/DDBJ databases">
        <title>Massive genome expansion in bonnet fungi (Mycena s.s.) driven by repeated elements and novel gene families across ecological guilds.</title>
        <authorList>
            <consortium name="Lawrence Berkeley National Laboratory"/>
            <person name="Harder C.B."/>
            <person name="Miyauchi S."/>
            <person name="Viragh M."/>
            <person name="Kuo A."/>
            <person name="Thoen E."/>
            <person name="Andreopoulos B."/>
            <person name="Lu D."/>
            <person name="Skrede I."/>
            <person name="Drula E."/>
            <person name="Henrissat B."/>
            <person name="Morin E."/>
            <person name="Kohler A."/>
            <person name="Barry K."/>
            <person name="LaButti K."/>
            <person name="Morin E."/>
            <person name="Salamov A."/>
            <person name="Lipzen A."/>
            <person name="Mereny Z."/>
            <person name="Hegedus B."/>
            <person name="Baldrian P."/>
            <person name="Stursova M."/>
            <person name="Weitz H."/>
            <person name="Taylor A."/>
            <person name="Grigoriev I.V."/>
            <person name="Nagy L.G."/>
            <person name="Martin F."/>
            <person name="Kauserud H."/>
        </authorList>
    </citation>
    <scope>NUCLEOTIDE SEQUENCE</scope>
    <source>
        <strain evidence="2">CBHHK067</strain>
    </source>
</reference>
<dbReference type="EMBL" id="JARKIE010000003">
    <property type="protein sequence ID" value="KAJ7709038.1"/>
    <property type="molecule type" value="Genomic_DNA"/>
</dbReference>
<organism evidence="2 3">
    <name type="scientific">Mycena rosella</name>
    <name type="common">Pink bonnet</name>
    <name type="synonym">Agaricus rosellus</name>
    <dbReference type="NCBI Taxonomy" id="1033263"/>
    <lineage>
        <taxon>Eukaryota</taxon>
        <taxon>Fungi</taxon>
        <taxon>Dikarya</taxon>
        <taxon>Basidiomycota</taxon>
        <taxon>Agaricomycotina</taxon>
        <taxon>Agaricomycetes</taxon>
        <taxon>Agaricomycetidae</taxon>
        <taxon>Agaricales</taxon>
        <taxon>Marasmiineae</taxon>
        <taxon>Mycenaceae</taxon>
        <taxon>Mycena</taxon>
    </lineage>
</organism>
<keyword evidence="1" id="KW-0812">Transmembrane</keyword>
<dbReference type="PANTHER" id="PTHR40465:SF1">
    <property type="entry name" value="DUF6534 DOMAIN-CONTAINING PROTEIN"/>
    <property type="match status" value="1"/>
</dbReference>
<keyword evidence="1" id="KW-0472">Membrane</keyword>
<evidence type="ECO:0000256" key="1">
    <source>
        <dbReference type="SAM" id="Phobius"/>
    </source>
</evidence>
<feature type="transmembrane region" description="Helical" evidence="1">
    <location>
        <begin position="163"/>
        <end position="183"/>
    </location>
</feature>
<accession>A0AAD7MB99</accession>
<gene>
    <name evidence="2" type="ORF">B0H17DRAFT_1191531</name>
</gene>
<evidence type="ECO:0000313" key="2">
    <source>
        <dbReference type="EMBL" id="KAJ7709038.1"/>
    </source>
</evidence>
<sequence length="269" mass="29805">MSSLHSFEVDSTLGALLIGVLVSYVLFGVTTTQVYIYHGRFPKDSGKMKALVAFVWFCELAHVVCVGQTLYVLVISDFAHPERLGTIPKALGVASVFNALVASSVQGFFSFRIFRLTKRLYIPFLTGTLSILSFLATVMLFVIGLQTPFTMVAVKWGPFLNSLWSVAAGNDLMIAGTLVFWLWRRRDNSHQMTGALVDKLIAWNIVIWVACLNSRTTLRTMSTALPVSVSYPVYSWNNYSNAELADMPLSAMRVPASPLTRASYLSQPK</sequence>
<proteinExistence type="predicted"/>
<dbReference type="Proteomes" id="UP001221757">
    <property type="component" value="Unassembled WGS sequence"/>
</dbReference>
<dbReference type="PANTHER" id="PTHR40465">
    <property type="entry name" value="CHROMOSOME 1, WHOLE GENOME SHOTGUN SEQUENCE"/>
    <property type="match status" value="1"/>
</dbReference>
<feature type="transmembrane region" description="Helical" evidence="1">
    <location>
        <begin position="12"/>
        <end position="38"/>
    </location>
</feature>
<comment type="caution">
    <text evidence="2">The sequence shown here is derived from an EMBL/GenBank/DDBJ whole genome shotgun (WGS) entry which is preliminary data.</text>
</comment>